<keyword evidence="4" id="KW-1185">Reference proteome</keyword>
<evidence type="ECO:0000313" key="5">
    <source>
        <dbReference type="WBParaSite" id="TREG1_122900.1"/>
    </source>
</evidence>
<dbReference type="AlphaFoldDB" id="A0AA85J1Z3"/>
<reference evidence="4" key="1">
    <citation type="submission" date="2022-06" db="EMBL/GenBank/DDBJ databases">
        <authorList>
            <person name="Berger JAMES D."/>
            <person name="Berger JAMES D."/>
        </authorList>
    </citation>
    <scope>NUCLEOTIDE SEQUENCE [LARGE SCALE GENOMIC DNA]</scope>
</reference>
<feature type="region of interest" description="Disordered" evidence="1">
    <location>
        <begin position="677"/>
        <end position="745"/>
    </location>
</feature>
<keyword evidence="2" id="KW-0472">Membrane</keyword>
<dbReference type="PROSITE" id="PS00028">
    <property type="entry name" value="ZINC_FINGER_C2H2_1"/>
    <property type="match status" value="1"/>
</dbReference>
<sequence>MTTLPSCMYWTFTNSGLLIQDWLLKPVRPVNLNEAINQLYLSSSVDYHQSNPSHHHHLSNTNENFNNNTLSNDKIQQILQIIFYFSLPLIPAATILFTVINIFIESKYYICPKYTLFTRPYIQRLSQYLIVFYVLTGINSSLIWLSTLPRYIPMSIGNYITLTNNNNNNDHLISKHNSNVTDQHNSHLLMNSSSSSPPPPSFPAYDSNITPKFITQLPAILTMQIVLRLTLCWLIIGIIIDRIYILGELYINPMTKSFNHYINYLYTLIKENLSENCYLNTLTSHSVNGDCLTDKQIQKAGKCSMFQQIFKFAAKLCSIQKCSIKSCPICKQMNYNLENEYTCFVCKSNYLYNTNLLCHADEKQHQQQQSDENLYLNSSIIPNKTTQCTSIGRLVLTTGLLITCSLAICLPQVWSYQLIGINLRIKLSNGNSKNLIEKMYPAWRLMNRNSQTIYEYCFAAVSFVIPCCTIIVCLLLLIMRLIKIKCEFKHIYLHGSNVKDIKFYKLYENIVKYCLTHLIQDCILVLIIAVIQLCCSLPHLMTNSINRLECLLVSSSKASSIPSTSASSSPSSSASSSSTAEPTETYWPTRQNWLLIELSCLFGDFLIQLVILSIRLCETNHLLTANFPFQNFENSWLQKCSSNNVNKQNYASVQYQHNVQQNDCDVEHLMKMQELDEDVSKGMDEESYESNRQVREEEDDDDDGDDDDDDLRDGDVIGNENRHRTHVYPMKTPTDSGQTSKNISPLPISHTISDVLLSPKFKPKQGMYRLNVQNKVHRSSPSTFTSPLLQRIPENINYQNSCHSFTMNNTMAKPTIAAITKGSLNTYVEPKTNMASLTYSPRSRHPCRLQTRISDPLKSTNYNTLNNRIHLSTTSSVNQSKQITTTPNMNTLRLYHSRWADNNSPPPLPPPPKHLMYMLGEDSSIYSTPHGSPQLFGTRKQMLLNNNSKSNNDNITIINTCNNSTNISLGYSPNISRLTHISKHESPNAMSFRQTDSGVTGLGGSLIDSENYESNTVIT</sequence>
<dbReference type="Proteomes" id="UP000050795">
    <property type="component" value="Unassembled WGS sequence"/>
</dbReference>
<accession>A0AA85J1Z3</accession>
<dbReference type="PANTHER" id="PTHR42264">
    <property type="entry name" value="EPHRIN_REC_LIKE DOMAIN-CONTAINING PROTEIN"/>
    <property type="match status" value="1"/>
</dbReference>
<keyword evidence="2" id="KW-0812">Transmembrane</keyword>
<feature type="compositionally biased region" description="Acidic residues" evidence="1">
    <location>
        <begin position="696"/>
        <end position="712"/>
    </location>
</feature>
<feature type="transmembrane region" description="Helical" evidence="2">
    <location>
        <begin position="394"/>
        <end position="414"/>
    </location>
</feature>
<reference evidence="5" key="2">
    <citation type="submission" date="2023-11" db="UniProtKB">
        <authorList>
            <consortium name="WormBaseParasite"/>
        </authorList>
    </citation>
    <scope>IDENTIFICATION</scope>
</reference>
<name>A0AA85J1Z3_TRIRE</name>
<evidence type="ECO:0000256" key="2">
    <source>
        <dbReference type="SAM" id="Phobius"/>
    </source>
</evidence>
<feature type="domain" description="C2H2-type" evidence="3">
    <location>
        <begin position="343"/>
        <end position="365"/>
    </location>
</feature>
<proteinExistence type="predicted"/>
<feature type="compositionally biased region" description="Polar residues" evidence="1">
    <location>
        <begin position="733"/>
        <end position="743"/>
    </location>
</feature>
<feature type="region of interest" description="Disordered" evidence="1">
    <location>
        <begin position="561"/>
        <end position="583"/>
    </location>
</feature>
<evidence type="ECO:0000313" key="4">
    <source>
        <dbReference type="Proteomes" id="UP000050795"/>
    </source>
</evidence>
<feature type="compositionally biased region" description="Low complexity" evidence="1">
    <location>
        <begin position="561"/>
        <end position="580"/>
    </location>
</feature>
<evidence type="ECO:0000256" key="1">
    <source>
        <dbReference type="SAM" id="MobiDB-lite"/>
    </source>
</evidence>
<organism evidence="4 5">
    <name type="scientific">Trichobilharzia regenti</name>
    <name type="common">Nasal bird schistosome</name>
    <dbReference type="NCBI Taxonomy" id="157069"/>
    <lineage>
        <taxon>Eukaryota</taxon>
        <taxon>Metazoa</taxon>
        <taxon>Spiralia</taxon>
        <taxon>Lophotrochozoa</taxon>
        <taxon>Platyhelminthes</taxon>
        <taxon>Trematoda</taxon>
        <taxon>Digenea</taxon>
        <taxon>Strigeidida</taxon>
        <taxon>Schistosomatoidea</taxon>
        <taxon>Schistosomatidae</taxon>
        <taxon>Trichobilharzia</taxon>
    </lineage>
</organism>
<dbReference type="Gene3D" id="1.20.1070.10">
    <property type="entry name" value="Rhodopsin 7-helix transmembrane proteins"/>
    <property type="match status" value="1"/>
</dbReference>
<feature type="transmembrane region" description="Helical" evidence="2">
    <location>
        <begin position="453"/>
        <end position="479"/>
    </location>
</feature>
<evidence type="ECO:0000259" key="3">
    <source>
        <dbReference type="PROSITE" id="PS00028"/>
    </source>
</evidence>
<feature type="transmembrane region" description="Helical" evidence="2">
    <location>
        <begin position="125"/>
        <end position="145"/>
    </location>
</feature>
<keyword evidence="2" id="KW-1133">Transmembrane helix</keyword>
<dbReference type="WBParaSite" id="TREG1_122900.1">
    <property type="protein sequence ID" value="TREG1_122900.1"/>
    <property type="gene ID" value="TREG1_122900"/>
</dbReference>
<dbReference type="InterPro" id="IPR013087">
    <property type="entry name" value="Znf_C2H2_type"/>
</dbReference>
<protein>
    <recommendedName>
        <fullName evidence="3">C2H2-type domain-containing protein</fullName>
    </recommendedName>
</protein>
<feature type="transmembrane region" description="Helical" evidence="2">
    <location>
        <begin position="81"/>
        <end position="104"/>
    </location>
</feature>
<feature type="transmembrane region" description="Helical" evidence="2">
    <location>
        <begin position="225"/>
        <end position="246"/>
    </location>
</feature>